<dbReference type="UniPathway" id="UPA00219"/>
<dbReference type="GO" id="GO:0071555">
    <property type="term" value="P:cell wall organization"/>
    <property type="evidence" value="ECO:0007669"/>
    <property type="project" value="UniProtKB-KW"/>
</dbReference>
<feature type="active site" evidence="13">
    <location>
        <position position="112"/>
    </location>
</feature>
<evidence type="ECO:0000256" key="2">
    <source>
        <dbReference type="ARBA" id="ARBA00004752"/>
    </source>
</evidence>
<dbReference type="InterPro" id="IPR012907">
    <property type="entry name" value="Peptidase_S11_C"/>
</dbReference>
<evidence type="ECO:0000256" key="15">
    <source>
        <dbReference type="RuleBase" id="RU004016"/>
    </source>
</evidence>
<feature type="active site" description="Proton acceptor" evidence="13">
    <location>
        <position position="59"/>
    </location>
</feature>
<keyword evidence="9" id="KW-0133">Cell shape</keyword>
<feature type="transmembrane region" description="Helical" evidence="16">
    <location>
        <begin position="387"/>
        <end position="404"/>
    </location>
</feature>
<evidence type="ECO:0000256" key="7">
    <source>
        <dbReference type="ARBA" id="ARBA00022729"/>
    </source>
</evidence>
<keyword evidence="6" id="KW-0645">Protease</keyword>
<dbReference type="GO" id="GO:0006508">
    <property type="term" value="P:proteolysis"/>
    <property type="evidence" value="ECO:0007669"/>
    <property type="project" value="UniProtKB-KW"/>
</dbReference>
<accession>A0A6N7XZJ1</accession>
<evidence type="ECO:0000256" key="9">
    <source>
        <dbReference type="ARBA" id="ARBA00022960"/>
    </source>
</evidence>
<dbReference type="SUPFAM" id="SSF69189">
    <property type="entry name" value="Penicillin-binding protein associated domain"/>
    <property type="match status" value="1"/>
</dbReference>
<keyword evidence="7" id="KW-0732">Signal</keyword>
<evidence type="ECO:0000256" key="14">
    <source>
        <dbReference type="PIRSR" id="PIRSR618044-2"/>
    </source>
</evidence>
<dbReference type="Gene3D" id="2.60.410.10">
    <property type="entry name" value="D-Ala-D-Ala carboxypeptidase, C-terminal domain"/>
    <property type="match status" value="1"/>
</dbReference>
<dbReference type="Proteomes" id="UP000469523">
    <property type="component" value="Unassembled WGS sequence"/>
</dbReference>
<dbReference type="PRINTS" id="PR00725">
    <property type="entry name" value="DADACBPTASE1"/>
</dbReference>
<organism evidence="18 19">
    <name type="scientific">Tissierella pigra</name>
    <dbReference type="NCBI Taxonomy" id="2607614"/>
    <lineage>
        <taxon>Bacteria</taxon>
        <taxon>Bacillati</taxon>
        <taxon>Bacillota</taxon>
        <taxon>Tissierellia</taxon>
        <taxon>Tissierellales</taxon>
        <taxon>Tissierellaceae</taxon>
        <taxon>Tissierella</taxon>
    </lineage>
</organism>
<dbReference type="Pfam" id="PF07943">
    <property type="entry name" value="PBP5_C"/>
    <property type="match status" value="1"/>
</dbReference>
<dbReference type="SMART" id="SM00936">
    <property type="entry name" value="PBP5_C"/>
    <property type="match status" value="1"/>
</dbReference>
<dbReference type="EMBL" id="VUNQ01000046">
    <property type="protein sequence ID" value="MSU02883.1"/>
    <property type="molecule type" value="Genomic_DNA"/>
</dbReference>
<evidence type="ECO:0000256" key="13">
    <source>
        <dbReference type="PIRSR" id="PIRSR618044-1"/>
    </source>
</evidence>
<evidence type="ECO:0000256" key="3">
    <source>
        <dbReference type="ARBA" id="ARBA00007164"/>
    </source>
</evidence>
<dbReference type="InterPro" id="IPR018044">
    <property type="entry name" value="Peptidase_S11"/>
</dbReference>
<dbReference type="AlphaFoldDB" id="A0A6N7XZJ1"/>
<evidence type="ECO:0000313" key="19">
    <source>
        <dbReference type="Proteomes" id="UP000469523"/>
    </source>
</evidence>
<evidence type="ECO:0000313" key="18">
    <source>
        <dbReference type="EMBL" id="MSU02883.1"/>
    </source>
</evidence>
<evidence type="ECO:0000256" key="16">
    <source>
        <dbReference type="SAM" id="Phobius"/>
    </source>
</evidence>
<comment type="similarity">
    <text evidence="3 15">Belongs to the peptidase S11 family.</text>
</comment>
<reference evidence="18 19" key="1">
    <citation type="submission" date="2019-09" db="EMBL/GenBank/DDBJ databases">
        <title>In-depth cultivation of the pig gut microbiome towards novel bacterial diversity and tailored functional studies.</title>
        <authorList>
            <person name="Wylensek D."/>
            <person name="Hitch T.C.A."/>
            <person name="Clavel T."/>
        </authorList>
    </citation>
    <scope>NUCLEOTIDE SEQUENCE [LARGE SCALE GENOMIC DNA]</scope>
    <source>
        <strain evidence="18 19">WCA3-693-APC-4?</strain>
    </source>
</reference>
<evidence type="ECO:0000256" key="8">
    <source>
        <dbReference type="ARBA" id="ARBA00022801"/>
    </source>
</evidence>
<keyword evidence="16" id="KW-0812">Transmembrane</keyword>
<evidence type="ECO:0000256" key="12">
    <source>
        <dbReference type="ARBA" id="ARBA00034000"/>
    </source>
</evidence>
<gene>
    <name evidence="18" type="ORF">FYJ83_15575</name>
</gene>
<comment type="pathway">
    <text evidence="2">Cell wall biogenesis; peptidoglycan biosynthesis.</text>
</comment>
<dbReference type="EC" id="3.4.16.4" evidence="4"/>
<dbReference type="GO" id="GO:0009252">
    <property type="term" value="P:peptidoglycan biosynthetic process"/>
    <property type="evidence" value="ECO:0007669"/>
    <property type="project" value="UniProtKB-UniPathway"/>
</dbReference>
<dbReference type="Gene3D" id="3.40.710.10">
    <property type="entry name" value="DD-peptidase/beta-lactamase superfamily"/>
    <property type="match status" value="1"/>
</dbReference>
<dbReference type="InterPro" id="IPR015956">
    <property type="entry name" value="Peniciliin-bd_prot_C_sf"/>
</dbReference>
<keyword evidence="10" id="KW-0573">Peptidoglycan synthesis</keyword>
<comment type="function">
    <text evidence="1">Removes C-terminal D-alanyl residues from sugar-peptide cell wall precursors.</text>
</comment>
<dbReference type="RefSeq" id="WP_154442135.1">
    <property type="nucleotide sequence ID" value="NZ_VUNQ01000046.1"/>
</dbReference>
<evidence type="ECO:0000256" key="6">
    <source>
        <dbReference type="ARBA" id="ARBA00022670"/>
    </source>
</evidence>
<dbReference type="GO" id="GO:0008360">
    <property type="term" value="P:regulation of cell shape"/>
    <property type="evidence" value="ECO:0007669"/>
    <property type="project" value="UniProtKB-KW"/>
</dbReference>
<dbReference type="InterPro" id="IPR012338">
    <property type="entry name" value="Beta-lactam/transpept-like"/>
</dbReference>
<proteinExistence type="inferred from homology"/>
<keyword evidence="19" id="KW-1185">Reference proteome</keyword>
<dbReference type="GO" id="GO:0009002">
    <property type="term" value="F:serine-type D-Ala-D-Ala carboxypeptidase activity"/>
    <property type="evidence" value="ECO:0007669"/>
    <property type="project" value="UniProtKB-EC"/>
</dbReference>
<sequence>MKRLFILFIVGVLFSTYSFSYADDLDLVGEGAILMDMDTGKVLYEKNSNSQLYPASTTKIMTAILAIEKGKMDDIVTIDQEVIDLTSGSHIALELGEQMSLENLLNALLIESANDAALAIAKYISGSIEEFSNLMNQKAKEIGALNTNFVNPNGLPDENHKTTPYDLAMMARYAMTNEKFREIVGNYTYTIPTTNKKSETRYLKSANRLLYSNEKIDVDGKLTPIKYDGVNGVKTGYTVAAQQCLVTSFEKNDHKLIAVVLKSSGKNIYSDIHKLLNYGVENFENINIGFANKFIDNFSVNKGTVPFVSGITKNDTTIIVKNDRKNGIEEKITVSENLEAPIAKDQVIGKVEYILDNEVIGSTDIVSTMDVDKIPAPNIFKILLGKWYLFIFGLLLFLRIWSLNQRKKRRRYRSASIYKL</sequence>
<evidence type="ECO:0000256" key="1">
    <source>
        <dbReference type="ARBA" id="ARBA00003217"/>
    </source>
</evidence>
<dbReference type="InterPro" id="IPR037167">
    <property type="entry name" value="Peptidase_S11_C_sf"/>
</dbReference>
<evidence type="ECO:0000256" key="10">
    <source>
        <dbReference type="ARBA" id="ARBA00022984"/>
    </source>
</evidence>
<feature type="binding site" evidence="14">
    <location>
        <position position="234"/>
    </location>
    <ligand>
        <name>substrate</name>
    </ligand>
</feature>
<name>A0A6N7XZJ1_9FIRM</name>
<feature type="active site" description="Acyl-ester intermediate" evidence="13">
    <location>
        <position position="56"/>
    </location>
</feature>
<keyword evidence="5 18" id="KW-0121">Carboxypeptidase</keyword>
<dbReference type="SUPFAM" id="SSF56601">
    <property type="entry name" value="beta-lactamase/transpeptidase-like"/>
    <property type="match status" value="1"/>
</dbReference>
<evidence type="ECO:0000256" key="4">
    <source>
        <dbReference type="ARBA" id="ARBA00012448"/>
    </source>
</evidence>
<feature type="domain" description="Peptidase S11 D-Ala-D-Ala carboxypeptidase A C-terminal" evidence="17">
    <location>
        <begin position="283"/>
        <end position="373"/>
    </location>
</feature>
<dbReference type="InterPro" id="IPR001967">
    <property type="entry name" value="Peptidase_S11_N"/>
</dbReference>
<evidence type="ECO:0000256" key="11">
    <source>
        <dbReference type="ARBA" id="ARBA00023316"/>
    </source>
</evidence>
<keyword evidence="11" id="KW-0961">Cell wall biogenesis/degradation</keyword>
<keyword evidence="8" id="KW-0378">Hydrolase</keyword>
<dbReference type="PANTHER" id="PTHR21581:SF33">
    <property type="entry name" value="D-ALANYL-D-ALANINE CARBOXYPEPTIDASE DACB"/>
    <property type="match status" value="1"/>
</dbReference>
<dbReference type="Pfam" id="PF00768">
    <property type="entry name" value="Peptidase_S11"/>
    <property type="match status" value="1"/>
</dbReference>
<evidence type="ECO:0000256" key="5">
    <source>
        <dbReference type="ARBA" id="ARBA00022645"/>
    </source>
</evidence>
<dbReference type="PANTHER" id="PTHR21581">
    <property type="entry name" value="D-ALANYL-D-ALANINE CARBOXYPEPTIDASE"/>
    <property type="match status" value="1"/>
</dbReference>
<evidence type="ECO:0000259" key="17">
    <source>
        <dbReference type="SMART" id="SM00936"/>
    </source>
</evidence>
<keyword evidence="16" id="KW-1133">Transmembrane helix</keyword>
<comment type="caution">
    <text evidence="18">The sequence shown here is derived from an EMBL/GenBank/DDBJ whole genome shotgun (WGS) entry which is preliminary data.</text>
</comment>
<protein>
    <recommendedName>
        <fullName evidence="4">serine-type D-Ala-D-Ala carboxypeptidase</fullName>
        <ecNumber evidence="4">3.4.16.4</ecNumber>
    </recommendedName>
</protein>
<keyword evidence="16" id="KW-0472">Membrane</keyword>
<comment type="catalytic activity">
    <reaction evidence="12">
        <text>Preferential cleavage: (Ac)2-L-Lys-D-Ala-|-D-Ala. Also transpeptidation of peptidyl-alanyl moieties that are N-acyl substituents of D-alanine.</text>
        <dbReference type="EC" id="3.4.16.4"/>
    </reaction>
</comment>